<gene>
    <name evidence="2" type="ORF">QT711_14380</name>
</gene>
<sequence length="97" mass="11321">MQFELSSARVSNREKPLIFCIVEGKRLFEILHVSDQTIRRMCDAGKFPDATRKEGGHWRIPKQYFNVSLDQAREMKNELAQVRKKAQEGGEVDEFHL</sequence>
<evidence type="ECO:0000259" key="1">
    <source>
        <dbReference type="Pfam" id="PF12728"/>
    </source>
</evidence>
<dbReference type="InterPro" id="IPR041657">
    <property type="entry name" value="HTH_17"/>
</dbReference>
<dbReference type="RefSeq" id="WP_317945378.1">
    <property type="nucleotide sequence ID" value="NZ_JAUBDI010000016.1"/>
</dbReference>
<dbReference type="Pfam" id="PF12728">
    <property type="entry name" value="HTH_17"/>
    <property type="match status" value="1"/>
</dbReference>
<comment type="caution">
    <text evidence="2">The sequence shown here is derived from an EMBL/GenBank/DDBJ whole genome shotgun (WGS) entry which is preliminary data.</text>
</comment>
<reference evidence="2 3" key="1">
    <citation type="submission" date="2023-06" db="EMBL/GenBank/DDBJ databases">
        <title>Sporosarcina sp. nov., isolated from Korean traditional fermented seafood 'Jeotgal'.</title>
        <authorList>
            <person name="Yang A.I."/>
            <person name="Shin N.-R."/>
        </authorList>
    </citation>
    <scope>NUCLEOTIDE SEQUENCE [LARGE SCALE GENOMIC DNA]</scope>
    <source>
        <strain evidence="2 3">KCTC13119</strain>
    </source>
</reference>
<proteinExistence type="predicted"/>
<accession>A0ABU4GBL4</accession>
<dbReference type="Proteomes" id="UP001282284">
    <property type="component" value="Unassembled WGS sequence"/>
</dbReference>
<feature type="domain" description="Helix-turn-helix" evidence="1">
    <location>
        <begin position="29"/>
        <end position="65"/>
    </location>
</feature>
<name>A0ABU4GBL4_9BACL</name>
<dbReference type="EMBL" id="JAUBDI010000016">
    <property type="protein sequence ID" value="MDW0114381.1"/>
    <property type="molecule type" value="Genomic_DNA"/>
</dbReference>
<evidence type="ECO:0000313" key="2">
    <source>
        <dbReference type="EMBL" id="MDW0114381.1"/>
    </source>
</evidence>
<organism evidence="2 3">
    <name type="scientific">Sporosarcina saromensis</name>
    <dbReference type="NCBI Taxonomy" id="359365"/>
    <lineage>
        <taxon>Bacteria</taxon>
        <taxon>Bacillati</taxon>
        <taxon>Bacillota</taxon>
        <taxon>Bacilli</taxon>
        <taxon>Bacillales</taxon>
        <taxon>Caryophanaceae</taxon>
        <taxon>Sporosarcina</taxon>
    </lineage>
</organism>
<protein>
    <submittedName>
        <fullName evidence="2">Helix-turn-helix domain-containing protein</fullName>
    </submittedName>
</protein>
<keyword evidence="3" id="KW-1185">Reference proteome</keyword>
<evidence type="ECO:0000313" key="3">
    <source>
        <dbReference type="Proteomes" id="UP001282284"/>
    </source>
</evidence>